<evidence type="ECO:0008006" key="3">
    <source>
        <dbReference type="Google" id="ProtNLM"/>
    </source>
</evidence>
<reference evidence="1 2" key="1">
    <citation type="submission" date="2023-08" db="EMBL/GenBank/DDBJ databases">
        <title>New molecular markers tilS and rpoB for phylogenetic and monitoring studies of the genus Thiothrix biodiversity.</title>
        <authorList>
            <person name="Ravin N.V."/>
            <person name="Smolyakov D."/>
            <person name="Markov N.D."/>
            <person name="Beletsky A.V."/>
            <person name="Mardanov A.V."/>
            <person name="Rudenko T.S."/>
            <person name="Grabovich M.Y."/>
        </authorList>
    </citation>
    <scope>NUCLEOTIDE SEQUENCE [LARGE SCALE GENOMIC DNA]</scope>
    <source>
        <strain evidence="1 2">MK1</strain>
    </source>
</reference>
<keyword evidence="2" id="KW-1185">Reference proteome</keyword>
<evidence type="ECO:0000313" key="2">
    <source>
        <dbReference type="Proteomes" id="UP001236657"/>
    </source>
</evidence>
<proteinExistence type="predicted"/>
<name>A0ABY9MRC6_9GAMM</name>
<dbReference type="RefSeq" id="WP_308895845.1">
    <property type="nucleotide sequence ID" value="NZ_CP133218.1"/>
</dbReference>
<evidence type="ECO:0000313" key="1">
    <source>
        <dbReference type="EMBL" id="WML91152.1"/>
    </source>
</evidence>
<organism evidence="1 2">
    <name type="scientific">Thiothrix lacustris</name>
    <dbReference type="NCBI Taxonomy" id="525917"/>
    <lineage>
        <taxon>Bacteria</taxon>
        <taxon>Pseudomonadati</taxon>
        <taxon>Pseudomonadota</taxon>
        <taxon>Gammaproteobacteria</taxon>
        <taxon>Thiotrichales</taxon>
        <taxon>Thiotrichaceae</taxon>
        <taxon>Thiothrix</taxon>
    </lineage>
</organism>
<gene>
    <name evidence="1" type="ORF">RCF98_02075</name>
</gene>
<accession>A0ABY9MRC6</accession>
<sequence length="97" mass="11321">MSELRINARLDEQTSSDLQFLREVLGDKSITEVLKYSLQQVAQDLRDKMRAKRQKQLWKDSGLIGCIENAPSDLSVNYKKYVAEYLDEKYPQHVSKK</sequence>
<dbReference type="Proteomes" id="UP001236657">
    <property type="component" value="Chromosome"/>
</dbReference>
<protein>
    <recommendedName>
        <fullName evidence="3">DUF2281 domain-containing protein</fullName>
    </recommendedName>
</protein>
<dbReference type="EMBL" id="CP133218">
    <property type="protein sequence ID" value="WML91152.1"/>
    <property type="molecule type" value="Genomic_DNA"/>
</dbReference>